<keyword evidence="2" id="KW-1185">Reference proteome</keyword>
<evidence type="ECO:0000313" key="1">
    <source>
        <dbReference type="EMBL" id="KNZ44263.1"/>
    </source>
</evidence>
<dbReference type="VEuPathDB" id="FungiDB:VP01_934g5"/>
<comment type="caution">
    <text evidence="1">The sequence shown here is derived from an EMBL/GenBank/DDBJ whole genome shotgun (WGS) entry which is preliminary data.</text>
</comment>
<dbReference type="EMBL" id="LAVV01014993">
    <property type="protein sequence ID" value="KNZ44263.1"/>
    <property type="molecule type" value="Genomic_DNA"/>
</dbReference>
<accession>A0A0L6U6X1</accession>
<dbReference type="STRING" id="27349.A0A0L6U6X1"/>
<evidence type="ECO:0000313" key="2">
    <source>
        <dbReference type="Proteomes" id="UP000037035"/>
    </source>
</evidence>
<reference evidence="1 2" key="1">
    <citation type="submission" date="2015-08" db="EMBL/GenBank/DDBJ databases">
        <title>Next Generation Sequencing and Analysis of the Genome of Puccinia sorghi L Schw, the Causal Agent of Maize Common Rust.</title>
        <authorList>
            <person name="Rochi L."/>
            <person name="Burguener G."/>
            <person name="Darino M."/>
            <person name="Turjanski A."/>
            <person name="Kreff E."/>
            <person name="Dieguez M.J."/>
            <person name="Sacco F."/>
        </authorList>
    </citation>
    <scope>NUCLEOTIDE SEQUENCE [LARGE SCALE GENOMIC DNA]</scope>
    <source>
        <strain evidence="1 2">RO10H11247</strain>
    </source>
</reference>
<dbReference type="Proteomes" id="UP000037035">
    <property type="component" value="Unassembled WGS sequence"/>
</dbReference>
<sequence length="130" mass="14418">MSGVNMYFGSLPEMPNPLMENLTQLVNAIVPRLGNPRVTAMKASHPGTLPQRPVALYLEKVEGNMGWSGGLQTVPKTSYIMCFNLGQVRIHKWFNQPKPLEGLSADQTFSEACIEQELICVRAVAQFLIN</sequence>
<protein>
    <submittedName>
        <fullName evidence="1">Uncharacterized protein</fullName>
    </submittedName>
</protein>
<gene>
    <name evidence="1" type="ORF">VP01_934g5</name>
</gene>
<proteinExistence type="predicted"/>
<dbReference type="AlphaFoldDB" id="A0A0L6U6X1"/>
<name>A0A0L6U6X1_9BASI</name>
<organism evidence="1 2">
    <name type="scientific">Puccinia sorghi</name>
    <dbReference type="NCBI Taxonomy" id="27349"/>
    <lineage>
        <taxon>Eukaryota</taxon>
        <taxon>Fungi</taxon>
        <taxon>Dikarya</taxon>
        <taxon>Basidiomycota</taxon>
        <taxon>Pucciniomycotina</taxon>
        <taxon>Pucciniomycetes</taxon>
        <taxon>Pucciniales</taxon>
        <taxon>Pucciniaceae</taxon>
        <taxon>Puccinia</taxon>
    </lineage>
</organism>